<dbReference type="EMBL" id="AMQN01007570">
    <property type="status" value="NOT_ANNOTATED_CDS"/>
    <property type="molecule type" value="Genomic_DNA"/>
</dbReference>
<evidence type="ECO:0000256" key="3">
    <source>
        <dbReference type="PROSITE-ProRule" id="PRU00023"/>
    </source>
</evidence>
<dbReference type="AlphaFoldDB" id="R7UQ90"/>
<dbReference type="InterPro" id="IPR036770">
    <property type="entry name" value="Ankyrin_rpt-contain_sf"/>
</dbReference>
<evidence type="ECO:0000256" key="2">
    <source>
        <dbReference type="ARBA" id="ARBA00023043"/>
    </source>
</evidence>
<reference evidence="7" key="1">
    <citation type="submission" date="2012-12" db="EMBL/GenBank/DDBJ databases">
        <authorList>
            <person name="Hellsten U."/>
            <person name="Grimwood J."/>
            <person name="Chapman J.A."/>
            <person name="Shapiro H."/>
            <person name="Aerts A."/>
            <person name="Otillar R.P."/>
            <person name="Terry A.Y."/>
            <person name="Boore J.L."/>
            <person name="Simakov O."/>
            <person name="Marletaz F."/>
            <person name="Cho S.-J."/>
            <person name="Edsinger-Gonzales E."/>
            <person name="Havlak P."/>
            <person name="Kuo D.-H."/>
            <person name="Larsson T."/>
            <person name="Lv J."/>
            <person name="Arendt D."/>
            <person name="Savage R."/>
            <person name="Osoegawa K."/>
            <person name="de Jong P."/>
            <person name="Lindberg D.R."/>
            <person name="Seaver E.C."/>
            <person name="Weisblat D.A."/>
            <person name="Putnam N.H."/>
            <person name="Grigoriev I.V."/>
            <person name="Rokhsar D.S."/>
        </authorList>
    </citation>
    <scope>NUCLEOTIDE SEQUENCE</scope>
    <source>
        <strain evidence="7">I ESC-2004</strain>
    </source>
</reference>
<evidence type="ECO:0000256" key="4">
    <source>
        <dbReference type="SAM" id="MobiDB-lite"/>
    </source>
</evidence>
<organism evidence="5">
    <name type="scientific">Capitella teleta</name>
    <name type="common">Polychaete worm</name>
    <dbReference type="NCBI Taxonomy" id="283909"/>
    <lineage>
        <taxon>Eukaryota</taxon>
        <taxon>Metazoa</taxon>
        <taxon>Spiralia</taxon>
        <taxon>Lophotrochozoa</taxon>
        <taxon>Annelida</taxon>
        <taxon>Polychaeta</taxon>
        <taxon>Sedentaria</taxon>
        <taxon>Scolecida</taxon>
        <taxon>Capitellidae</taxon>
        <taxon>Capitella</taxon>
    </lineage>
</organism>
<keyword evidence="7" id="KW-1185">Reference proteome</keyword>
<keyword evidence="2 3" id="KW-0040">ANK repeat</keyword>
<evidence type="ECO:0000313" key="5">
    <source>
        <dbReference type="EMBL" id="ELU06087.1"/>
    </source>
</evidence>
<dbReference type="EMBL" id="KB300950">
    <property type="protein sequence ID" value="ELU06087.1"/>
    <property type="molecule type" value="Genomic_DNA"/>
</dbReference>
<dbReference type="PROSITE" id="PS50088">
    <property type="entry name" value="ANK_REPEAT"/>
    <property type="match status" value="3"/>
</dbReference>
<dbReference type="HOGENOM" id="CLU_040654_1_0_1"/>
<dbReference type="PANTHER" id="PTHR24201:SF2">
    <property type="entry name" value="ANKYRIN REPEAT DOMAIN-CONTAINING PROTEIN 42"/>
    <property type="match status" value="1"/>
</dbReference>
<reference evidence="5 7" key="2">
    <citation type="journal article" date="2013" name="Nature">
        <title>Insights into bilaterian evolution from three spiralian genomes.</title>
        <authorList>
            <person name="Simakov O."/>
            <person name="Marletaz F."/>
            <person name="Cho S.J."/>
            <person name="Edsinger-Gonzales E."/>
            <person name="Havlak P."/>
            <person name="Hellsten U."/>
            <person name="Kuo D.H."/>
            <person name="Larsson T."/>
            <person name="Lv J."/>
            <person name="Arendt D."/>
            <person name="Savage R."/>
            <person name="Osoegawa K."/>
            <person name="de Jong P."/>
            <person name="Grimwood J."/>
            <person name="Chapman J.A."/>
            <person name="Shapiro H."/>
            <person name="Aerts A."/>
            <person name="Otillar R.P."/>
            <person name="Terry A.Y."/>
            <person name="Boore J.L."/>
            <person name="Grigoriev I.V."/>
            <person name="Lindberg D.R."/>
            <person name="Seaver E.C."/>
            <person name="Weisblat D.A."/>
            <person name="Putnam N.H."/>
            <person name="Rokhsar D.S."/>
        </authorList>
    </citation>
    <scope>NUCLEOTIDE SEQUENCE</scope>
    <source>
        <strain evidence="5 7">I ESC-2004</strain>
    </source>
</reference>
<sequence>MSAAHGNSFTLHSILRAGVDVTAIDKNGWTAVHAAAFHGRLGCLQLLLRWGGRIDDTDCSGNTPAHLAAMEGHLPCLKFLVAEGPNPSHILSARNDNGETPKMLAQQFYKEQVIEYISNIEWERDHPEESENLAFPAHVSAYNGDVGHLRMLVENGIVNINERDDKGSTPAHKAAGQGHLDVLQWLIEMGANMTITNVAGESPKDVARRFAQLAAVKLLGGDSDDEEDHPPDAEDMDDDDFSAPAAGNTDGDSTPMSKEEAKQARGGAKKKVDELERLLEIAKKNFSQMGGKLAEDRQRLKQDRDCQRSVSTGYVTAYRKILTTFGLTFSEG</sequence>
<dbReference type="PANTHER" id="PTHR24201">
    <property type="entry name" value="ANK_REP_REGION DOMAIN-CONTAINING PROTEIN"/>
    <property type="match status" value="1"/>
</dbReference>
<feature type="compositionally biased region" description="Acidic residues" evidence="4">
    <location>
        <begin position="222"/>
        <end position="241"/>
    </location>
</feature>
<dbReference type="InterPro" id="IPR002110">
    <property type="entry name" value="Ankyrin_rpt"/>
</dbReference>
<feature type="repeat" description="ANK" evidence="3">
    <location>
        <begin position="166"/>
        <end position="198"/>
    </location>
</feature>
<keyword evidence="1" id="KW-0677">Repeat</keyword>
<evidence type="ECO:0000313" key="6">
    <source>
        <dbReference type="EnsemblMetazoa" id="CapteP176081"/>
    </source>
</evidence>
<accession>R7UQ90</accession>
<evidence type="ECO:0000256" key="1">
    <source>
        <dbReference type="ARBA" id="ARBA00022737"/>
    </source>
</evidence>
<feature type="region of interest" description="Disordered" evidence="4">
    <location>
        <begin position="218"/>
        <end position="270"/>
    </location>
</feature>
<dbReference type="InterPro" id="IPR050776">
    <property type="entry name" value="Ank_Repeat/CDKN_Inhibitor"/>
</dbReference>
<dbReference type="SMART" id="SM00248">
    <property type="entry name" value="ANK"/>
    <property type="match status" value="4"/>
</dbReference>
<dbReference type="OrthoDB" id="163438at2759"/>
<feature type="repeat" description="ANK" evidence="3">
    <location>
        <begin position="60"/>
        <end position="86"/>
    </location>
</feature>
<dbReference type="Gene3D" id="1.25.40.20">
    <property type="entry name" value="Ankyrin repeat-containing domain"/>
    <property type="match status" value="2"/>
</dbReference>
<feature type="repeat" description="ANK" evidence="3">
    <location>
        <begin position="27"/>
        <end position="59"/>
    </location>
</feature>
<proteinExistence type="predicted"/>
<dbReference type="Proteomes" id="UP000014760">
    <property type="component" value="Unassembled WGS sequence"/>
</dbReference>
<evidence type="ECO:0000313" key="7">
    <source>
        <dbReference type="Proteomes" id="UP000014760"/>
    </source>
</evidence>
<dbReference type="OMA" id="WKCNRES"/>
<dbReference type="STRING" id="283909.R7UQ90"/>
<protein>
    <submittedName>
        <fullName evidence="5 6">Uncharacterized protein</fullName>
    </submittedName>
</protein>
<dbReference type="EnsemblMetazoa" id="CapteT176081">
    <property type="protein sequence ID" value="CapteP176081"/>
    <property type="gene ID" value="CapteG176081"/>
</dbReference>
<dbReference type="Pfam" id="PF12796">
    <property type="entry name" value="Ank_2"/>
    <property type="match status" value="2"/>
</dbReference>
<gene>
    <name evidence="5" type="ORF">CAPTEDRAFT_176081</name>
</gene>
<name>R7UQ90_CAPTE</name>
<dbReference type="SUPFAM" id="SSF48403">
    <property type="entry name" value="Ankyrin repeat"/>
    <property type="match status" value="1"/>
</dbReference>
<reference evidence="6" key="3">
    <citation type="submission" date="2015-06" db="UniProtKB">
        <authorList>
            <consortium name="EnsemblMetazoa"/>
        </authorList>
    </citation>
    <scope>IDENTIFICATION</scope>
</reference>
<dbReference type="PROSITE" id="PS50297">
    <property type="entry name" value="ANK_REP_REGION"/>
    <property type="match status" value="3"/>
</dbReference>